<dbReference type="GO" id="GO:0106141">
    <property type="term" value="F:flavin prenyltransferase activity"/>
    <property type="evidence" value="ECO:0007669"/>
    <property type="project" value="UniProtKB-EC"/>
</dbReference>
<dbReference type="FunFam" id="3.40.50.1950:FF:000001">
    <property type="entry name" value="Flavin prenyltransferase UbiX"/>
    <property type="match status" value="1"/>
</dbReference>
<keyword evidence="10" id="KW-1185">Reference proteome</keyword>
<keyword evidence="4 7" id="KW-0808">Transferase</keyword>
<sequence length="215" mass="24227">MGDRYYKAPEKPYQERDRVTVALSGASGAQYGLRLIEVLVQSGYPVNVLLTQAALMVLALEMDIHLGSRGAEQKQRLMQRFSITDPDLIQLYSEKEWTAPLASGSNTSYAMVICPCSMGMLAAVASGQSNNLIERAADVMIKERRNLMLVVREAPFNQIHLENMLRLSQMNVQIMPANPGFYHRPQSVEDIIDFMVARILDQLDIPHQLMSRWGE</sequence>
<feature type="binding site" evidence="7">
    <location>
        <begin position="25"/>
        <end position="27"/>
    </location>
    <ligand>
        <name>FMN</name>
        <dbReference type="ChEBI" id="CHEBI:58210"/>
    </ligand>
</feature>
<evidence type="ECO:0000256" key="4">
    <source>
        <dbReference type="ARBA" id="ARBA00022679"/>
    </source>
</evidence>
<dbReference type="Gene3D" id="3.40.50.1950">
    <property type="entry name" value="Flavin prenyltransferase-like"/>
    <property type="match status" value="1"/>
</dbReference>
<feature type="binding site" evidence="7">
    <location>
        <position position="152"/>
    </location>
    <ligand>
        <name>FMN</name>
        <dbReference type="ChEBI" id="CHEBI:58210"/>
    </ligand>
</feature>
<feature type="binding site" evidence="7">
    <location>
        <position position="182"/>
    </location>
    <ligand>
        <name>dimethylallyl phosphate</name>
        <dbReference type="ChEBI" id="CHEBI:88052"/>
    </ligand>
</feature>
<dbReference type="SUPFAM" id="SSF52507">
    <property type="entry name" value="Homo-oligomeric flavin-containing Cys decarboxylases, HFCD"/>
    <property type="match status" value="1"/>
</dbReference>
<dbReference type="PANTHER" id="PTHR43374">
    <property type="entry name" value="FLAVIN PRENYLTRANSFERASE"/>
    <property type="match status" value="1"/>
</dbReference>
<comment type="caution">
    <text evidence="9">The sequence shown here is derived from an EMBL/GenBank/DDBJ whole genome shotgun (WGS) entry which is preliminary data.</text>
</comment>
<evidence type="ECO:0000313" key="10">
    <source>
        <dbReference type="Proteomes" id="UP000244948"/>
    </source>
</evidence>
<dbReference type="GO" id="GO:0016831">
    <property type="term" value="F:carboxy-lyase activity"/>
    <property type="evidence" value="ECO:0007669"/>
    <property type="project" value="TreeGrafter"/>
</dbReference>
<dbReference type="InterPro" id="IPR003382">
    <property type="entry name" value="Flavoprotein"/>
</dbReference>
<evidence type="ECO:0000259" key="8">
    <source>
        <dbReference type="Pfam" id="PF02441"/>
    </source>
</evidence>
<evidence type="ECO:0000256" key="5">
    <source>
        <dbReference type="ARBA" id="ARBA00050612"/>
    </source>
</evidence>
<feature type="domain" description="Flavoprotein" evidence="8">
    <location>
        <begin position="18"/>
        <end position="203"/>
    </location>
</feature>
<protein>
    <recommendedName>
        <fullName evidence="7">Flavin prenyltransferase UbiX</fullName>
        <ecNumber evidence="7">2.5.1.129</ecNumber>
    </recommendedName>
</protein>
<evidence type="ECO:0000256" key="2">
    <source>
        <dbReference type="ARBA" id="ARBA00022630"/>
    </source>
</evidence>
<dbReference type="HAMAP" id="MF_01984">
    <property type="entry name" value="ubiX_pad"/>
    <property type="match status" value="1"/>
</dbReference>
<evidence type="ECO:0000313" key="9">
    <source>
        <dbReference type="EMBL" id="PWD83033.1"/>
    </source>
</evidence>
<accession>A0A2U2AJN5</accession>
<dbReference type="EMBL" id="QEWR01000003">
    <property type="protein sequence ID" value="PWD83033.1"/>
    <property type="molecule type" value="Genomic_DNA"/>
</dbReference>
<dbReference type="NCBIfam" id="NF004685">
    <property type="entry name" value="PRK06029.1"/>
    <property type="match status" value="1"/>
</dbReference>
<keyword evidence="2 7" id="KW-0285">Flavoprotein</keyword>
<dbReference type="AlphaFoldDB" id="A0A2U2AJN5"/>
<dbReference type="RefSeq" id="WP_109236249.1">
    <property type="nucleotide sequence ID" value="NZ_BMXZ01000002.1"/>
</dbReference>
<name>A0A2U2AJN5_9GAMM</name>
<dbReference type="Proteomes" id="UP000244948">
    <property type="component" value="Unassembled WGS sequence"/>
</dbReference>
<comment type="caution">
    <text evidence="7">Lacks conserved residue(s) required for the propagation of feature annotation.</text>
</comment>
<dbReference type="EC" id="2.5.1.129" evidence="7"/>
<evidence type="ECO:0000256" key="6">
    <source>
        <dbReference type="ARBA" id="ARBA00060793"/>
    </source>
</evidence>
<evidence type="ECO:0000256" key="3">
    <source>
        <dbReference type="ARBA" id="ARBA00022643"/>
    </source>
</evidence>
<dbReference type="PANTHER" id="PTHR43374:SF1">
    <property type="entry name" value="FLAVIN PRENYLTRANSFERASE PAD1, MITOCHONDRIAL"/>
    <property type="match status" value="1"/>
</dbReference>
<keyword evidence="3 7" id="KW-0288">FMN</keyword>
<feature type="binding site" evidence="7">
    <location>
        <position position="198"/>
    </location>
    <ligand>
        <name>dimethylallyl phosphate</name>
        <dbReference type="ChEBI" id="CHEBI:88052"/>
    </ligand>
</feature>
<dbReference type="InterPro" id="IPR036551">
    <property type="entry name" value="Flavin_trans-like"/>
</dbReference>
<dbReference type="Pfam" id="PF02441">
    <property type="entry name" value="Flavoprotein"/>
    <property type="match status" value="1"/>
</dbReference>
<reference evidence="9 10" key="1">
    <citation type="journal article" date="2018" name="Genome Announc.">
        <title>Ignatzschineria cameli sp. nov., isolated from necrotic foot tissue of dromedaries (Camelus dromedarius) and associated maggots (Wohlfahrtia species) in Dubai.</title>
        <authorList>
            <person name="Tsang C.C."/>
            <person name="Tang J.Y."/>
            <person name="Fong J.Y."/>
            <person name="Kinne J."/>
            <person name="Lee H.H."/>
            <person name="Joseph M."/>
            <person name="Jose S."/>
            <person name="Schuster R.K."/>
            <person name="Tang Y."/>
            <person name="Sivakumar S."/>
            <person name="Chen J.H."/>
            <person name="Teng J.L."/>
            <person name="Lau S.K."/>
            <person name="Wernery U."/>
            <person name="Woo P.C."/>
        </authorList>
    </citation>
    <scope>NUCLEOTIDE SEQUENCE [LARGE SCALE GENOMIC DNA]</scope>
    <source>
        <strain evidence="9 10">KCTC 22643</strain>
    </source>
</reference>
<comment type="function">
    <text evidence="7">Flavin prenyltransferase that catalyzes the synthesis of the prenylated FMN cofactor (prenyl-FMN) for 4-hydroxy-3-polyprenylbenzoic acid decarboxylase UbiD. The prenyltransferase is metal-independent and links a dimethylallyl moiety from dimethylallyl monophosphate (DMAP) to the flavin N5 and C6 atoms of FMN.</text>
</comment>
<gene>
    <name evidence="7" type="primary">ubiX</name>
    <name evidence="9" type="ORF">DC082_06300</name>
</gene>
<evidence type="ECO:0000256" key="7">
    <source>
        <dbReference type="HAMAP-Rule" id="MF_01984"/>
    </source>
</evidence>
<keyword evidence="1 7" id="KW-0637">Prenyltransferase</keyword>
<evidence type="ECO:0000256" key="1">
    <source>
        <dbReference type="ARBA" id="ARBA00022602"/>
    </source>
</evidence>
<proteinExistence type="inferred from homology"/>
<organism evidence="9 10">
    <name type="scientific">Ignatzschineria indica</name>
    <dbReference type="NCBI Taxonomy" id="472583"/>
    <lineage>
        <taxon>Bacteria</taxon>
        <taxon>Pseudomonadati</taxon>
        <taxon>Pseudomonadota</taxon>
        <taxon>Gammaproteobacteria</taxon>
        <taxon>Cardiobacteriales</taxon>
        <taxon>Ignatzschineriaceae</taxon>
        <taxon>Ignatzschineria</taxon>
    </lineage>
</organism>
<dbReference type="InterPro" id="IPR004507">
    <property type="entry name" value="UbiX-like"/>
</dbReference>
<dbReference type="NCBIfam" id="TIGR00421">
    <property type="entry name" value="ubiX_pad"/>
    <property type="match status" value="1"/>
</dbReference>
<comment type="similarity">
    <text evidence="6 7">Belongs to the UbiX/PAD1 family.</text>
</comment>
<feature type="binding site" evidence="7">
    <location>
        <position position="51"/>
    </location>
    <ligand>
        <name>FMN</name>
        <dbReference type="ChEBI" id="CHEBI:58210"/>
    </ligand>
</feature>
<comment type="catalytic activity">
    <reaction evidence="5 7">
        <text>dimethylallyl phosphate + FMNH2 = prenylated FMNH2 + phosphate</text>
        <dbReference type="Rhea" id="RHEA:37743"/>
        <dbReference type="ChEBI" id="CHEBI:43474"/>
        <dbReference type="ChEBI" id="CHEBI:57618"/>
        <dbReference type="ChEBI" id="CHEBI:87467"/>
        <dbReference type="ChEBI" id="CHEBI:88052"/>
        <dbReference type="EC" id="2.5.1.129"/>
    </reaction>
</comment>